<evidence type="ECO:0000313" key="1">
    <source>
        <dbReference type="EMBL" id="KKN38792.1"/>
    </source>
</evidence>
<dbReference type="EMBL" id="LAZR01001803">
    <property type="protein sequence ID" value="KKN38792.1"/>
    <property type="molecule type" value="Genomic_DNA"/>
</dbReference>
<protein>
    <submittedName>
        <fullName evidence="1">Uncharacterized protein</fullName>
    </submittedName>
</protein>
<organism evidence="1">
    <name type="scientific">marine sediment metagenome</name>
    <dbReference type="NCBI Taxonomy" id="412755"/>
    <lineage>
        <taxon>unclassified sequences</taxon>
        <taxon>metagenomes</taxon>
        <taxon>ecological metagenomes</taxon>
    </lineage>
</organism>
<comment type="caution">
    <text evidence="1">The sequence shown here is derived from an EMBL/GenBank/DDBJ whole genome shotgun (WGS) entry which is preliminary data.</text>
</comment>
<dbReference type="SUPFAM" id="SSF82171">
    <property type="entry name" value="DPP6 N-terminal domain-like"/>
    <property type="match status" value="1"/>
</dbReference>
<reference evidence="1" key="1">
    <citation type="journal article" date="2015" name="Nature">
        <title>Complex archaea that bridge the gap between prokaryotes and eukaryotes.</title>
        <authorList>
            <person name="Spang A."/>
            <person name="Saw J.H."/>
            <person name="Jorgensen S.L."/>
            <person name="Zaremba-Niedzwiedzka K."/>
            <person name="Martijn J."/>
            <person name="Lind A.E."/>
            <person name="van Eijk R."/>
            <person name="Schleper C."/>
            <person name="Guy L."/>
            <person name="Ettema T.J."/>
        </authorList>
    </citation>
    <scope>NUCLEOTIDE SEQUENCE</scope>
</reference>
<sequence length="356" mass="40409">MNRREFLSVAALGAVTMGTTIINFGCRSESSERIEPELPLEPINKEVIAEVWGQSYMSIGDIDDRIMAGTYCFPGSVAQIHCEGYGIVDTVDVGESVIDIEPDHGYVYLACEYEWIYRDIIRLDPTKYNFQPYKQLKRGTHAGAFGVKRLLGELVFIGGGEIYTDGYGTSKEWDKEYFVKFGFQCQDTAFVAGYSYEDQSAGWFRSKNCYGWDWENVGPKYSRFMAAAVTEDEQFIYLVGTNNYQDKHSHNAATLWQYEVATDILIQLFNFSGYDYTSCIRISDTGKVYFILTKGWRSQEPGAQLVYWDGRKPHPIAEFEEGEGRGLIIKDGYAYCASRKDLSGGKITKVYLEEEG</sequence>
<name>A0A0F9QP75_9ZZZZ</name>
<dbReference type="AlphaFoldDB" id="A0A0F9QP75"/>
<gene>
    <name evidence="1" type="ORF">LCGC14_0749830</name>
</gene>
<proteinExistence type="predicted"/>
<accession>A0A0F9QP75</accession>